<evidence type="ECO:0000256" key="2">
    <source>
        <dbReference type="ARBA" id="ARBA00022670"/>
    </source>
</evidence>
<dbReference type="SUPFAM" id="SSF52743">
    <property type="entry name" value="Subtilisin-like"/>
    <property type="match status" value="1"/>
</dbReference>
<comment type="similarity">
    <text evidence="1 5">Belongs to the peptidase S8 family.</text>
</comment>
<feature type="domain" description="Peptidase S8/S53" evidence="6">
    <location>
        <begin position="192"/>
        <end position="522"/>
    </location>
</feature>
<proteinExistence type="inferred from homology"/>
<feature type="active site" description="Charge relay system" evidence="5">
    <location>
        <position position="468"/>
    </location>
</feature>
<dbReference type="InterPro" id="IPR050131">
    <property type="entry name" value="Peptidase_S8_subtilisin-like"/>
</dbReference>
<evidence type="ECO:0000259" key="6">
    <source>
        <dbReference type="Pfam" id="PF00082"/>
    </source>
</evidence>
<dbReference type="InterPro" id="IPR023828">
    <property type="entry name" value="Peptidase_S8_Ser-AS"/>
</dbReference>
<dbReference type="RefSeq" id="WP_164365018.1">
    <property type="nucleotide sequence ID" value="NZ_CP066776.1"/>
</dbReference>
<dbReference type="Proteomes" id="UP000475117">
    <property type="component" value="Chromosome"/>
</dbReference>
<sequence length="963" mass="104599">MRSWRLFDKGVVALSFAAGIGAAVASGAGDDAAKQAREELKAKVMEESPFFDASVTPAYSADEFRKQLSQLPEVFGEGFEMNLSNLAAQMLQGQQIAQRSDQNQFKTYELARAQGLRTEGVTKDGHRFELRGFDSNGKPYYIHAFNYTSRTTQGVHMIGEGTERNLTGAGLLAGVWDAGGVLATHVELDGRVTQVDLPDDLDNHATHVAGTIGASGVQELALGMAPNVTIMAHDWDNDLGEMLALAGTTRFSGVTDLLVSNHSYGLIGGFININTPEDPLYLWLGDDPPARFDPKHGGYIESAPLVDALVYNSKYYLPVIAAGNDGDQPGPEPGDDWAIIDPEDIFGIAIVEDYNPALDPESVQARDGYDSIGGALGLGKNVLTVGAATDGVAGYEEEFEDDGDTEFLGSTGSPKGERQQAKVRIARFSSRGPTDDGRIKPEVVANGTGVLSPVANFDDAYDRYSGTSMAAPSAAGAIVLLQEQAITSGAGGALRADTMKALLCHTAFDLGNFGPDYIYGFGLIDAAKASDFIALQRSTLVPGDSKPIHEGRVFLTDIGNGYRLTQYKAQVNGGGPLKITLSWLDLPGEELEGGNNRTRTLVNNLDLRVYSPSGEVFRPWVLDLENPEDPAVPGDNQVDNIEQVYIPNPEEGEYTVLVIASEFDAEVTAQEYAVVVDGVSAFRQEPIGDTTPIDPIDYPFEIIPVEPNVPDEIAEAVVKQMNVFRVPIYATAGTPDAKMRLVGDLLAEYIDNDEDGIADNGPVVNEIERNGSMVVMFASAQEYELALEEGTINGAALNTKEVQIIFANEVSKSLPRGHAEEARSKLLKLILRNGFSEFERYAEFFAETEDSVLGGLMLKARGTLDKEDPEYNIRGWYHVVSTDEARLVSEYFYYVMGSRIGLFDGKGVGRNVEVFWDLYNEEKLRGGDPFAFLLVNKPQYKMPRRLPDGDYRPDRTPPGIPFF</sequence>
<dbReference type="PROSITE" id="PS51892">
    <property type="entry name" value="SUBTILASE"/>
    <property type="match status" value="1"/>
</dbReference>
<dbReference type="Gene3D" id="3.40.50.200">
    <property type="entry name" value="Peptidase S8/S53 domain"/>
    <property type="match status" value="1"/>
</dbReference>
<keyword evidence="8" id="KW-1185">Reference proteome</keyword>
<evidence type="ECO:0000256" key="5">
    <source>
        <dbReference type="PROSITE-ProRule" id="PRU01240"/>
    </source>
</evidence>
<feature type="active site" description="Charge relay system" evidence="5">
    <location>
        <position position="177"/>
    </location>
</feature>
<dbReference type="Pfam" id="PF00082">
    <property type="entry name" value="Peptidase_S8"/>
    <property type="match status" value="1"/>
</dbReference>
<dbReference type="KEGG" id="soa:G3M56_003625"/>
<keyword evidence="3 5" id="KW-0378">Hydrolase</keyword>
<dbReference type="InterPro" id="IPR008979">
    <property type="entry name" value="Galactose-bd-like_sf"/>
</dbReference>
<dbReference type="CDD" id="cd04842">
    <property type="entry name" value="Peptidases_S8_Kp43_protease"/>
    <property type="match status" value="1"/>
</dbReference>
<evidence type="ECO:0000313" key="8">
    <source>
        <dbReference type="Proteomes" id="UP000475117"/>
    </source>
</evidence>
<organism evidence="7 8">
    <name type="scientific">Sulfuriroseicoccus oceanibius</name>
    <dbReference type="NCBI Taxonomy" id="2707525"/>
    <lineage>
        <taxon>Bacteria</taxon>
        <taxon>Pseudomonadati</taxon>
        <taxon>Verrucomicrobiota</taxon>
        <taxon>Verrucomicrobiia</taxon>
        <taxon>Verrucomicrobiales</taxon>
        <taxon>Verrucomicrobiaceae</taxon>
        <taxon>Sulfuriroseicoccus</taxon>
    </lineage>
</organism>
<dbReference type="Gene3D" id="2.60.120.380">
    <property type="match status" value="1"/>
</dbReference>
<dbReference type="AlphaFoldDB" id="A0A6B3L9N9"/>
<keyword evidence="4 5" id="KW-0720">Serine protease</keyword>
<protein>
    <submittedName>
        <fullName evidence="7">S8 family serine peptidase</fullName>
    </submittedName>
</protein>
<keyword evidence="2 5" id="KW-0645">Protease</keyword>
<dbReference type="SUPFAM" id="SSF49785">
    <property type="entry name" value="Galactose-binding domain-like"/>
    <property type="match status" value="1"/>
</dbReference>
<gene>
    <name evidence="7" type="ORF">G3M56_003625</name>
</gene>
<dbReference type="PRINTS" id="PR00723">
    <property type="entry name" value="SUBTILISIN"/>
</dbReference>
<evidence type="ECO:0000256" key="1">
    <source>
        <dbReference type="ARBA" id="ARBA00011073"/>
    </source>
</evidence>
<reference evidence="7 8" key="1">
    <citation type="submission" date="2020-12" db="EMBL/GenBank/DDBJ databases">
        <title>Sulforoseuscoccus oceanibium gen. nov., sp. nov., a representative of the phylum Verrucomicrobia with special cytoplasmic membrane, and proposal of Sulforoseuscoccusaceae fam. nov.</title>
        <authorList>
            <person name="Xi F."/>
        </authorList>
    </citation>
    <scope>NUCLEOTIDE SEQUENCE [LARGE SCALE GENOMIC DNA]</scope>
    <source>
        <strain evidence="7 8">T37</strain>
    </source>
</reference>
<dbReference type="PANTHER" id="PTHR43806">
    <property type="entry name" value="PEPTIDASE S8"/>
    <property type="match status" value="1"/>
</dbReference>
<evidence type="ECO:0000256" key="3">
    <source>
        <dbReference type="ARBA" id="ARBA00022801"/>
    </source>
</evidence>
<evidence type="ECO:0000313" key="7">
    <source>
        <dbReference type="EMBL" id="QQL45691.1"/>
    </source>
</evidence>
<dbReference type="InterPro" id="IPR034058">
    <property type="entry name" value="TagA/B/C/D_pept_dom"/>
</dbReference>
<dbReference type="InterPro" id="IPR036852">
    <property type="entry name" value="Peptidase_S8/S53_dom_sf"/>
</dbReference>
<dbReference type="PROSITE" id="PS00138">
    <property type="entry name" value="SUBTILASE_SER"/>
    <property type="match status" value="1"/>
</dbReference>
<feature type="active site" description="Charge relay system" evidence="5">
    <location>
        <position position="204"/>
    </location>
</feature>
<accession>A0A6B3L9N9</accession>
<dbReference type="InterPro" id="IPR000209">
    <property type="entry name" value="Peptidase_S8/S53_dom"/>
</dbReference>
<dbReference type="GO" id="GO:0006508">
    <property type="term" value="P:proteolysis"/>
    <property type="evidence" value="ECO:0007669"/>
    <property type="project" value="UniProtKB-KW"/>
</dbReference>
<dbReference type="EMBL" id="CP066776">
    <property type="protein sequence ID" value="QQL45691.1"/>
    <property type="molecule type" value="Genomic_DNA"/>
</dbReference>
<evidence type="ECO:0000256" key="4">
    <source>
        <dbReference type="ARBA" id="ARBA00022825"/>
    </source>
</evidence>
<dbReference type="InterPro" id="IPR015500">
    <property type="entry name" value="Peptidase_S8_subtilisin-rel"/>
</dbReference>
<name>A0A6B3L9N9_9BACT</name>
<dbReference type="PANTHER" id="PTHR43806:SF11">
    <property type="entry name" value="CEREVISIN-RELATED"/>
    <property type="match status" value="1"/>
</dbReference>
<dbReference type="GO" id="GO:0004252">
    <property type="term" value="F:serine-type endopeptidase activity"/>
    <property type="evidence" value="ECO:0007669"/>
    <property type="project" value="UniProtKB-UniRule"/>
</dbReference>